<evidence type="ECO:0000256" key="5">
    <source>
        <dbReference type="ARBA" id="ARBA00023125"/>
    </source>
</evidence>
<keyword evidence="11" id="KW-1185">Reference proteome</keyword>
<dbReference type="InParanoid" id="H1XV70"/>
<keyword evidence="4 7" id="KW-0520">NAD</keyword>
<dbReference type="Gene3D" id="3.40.50.720">
    <property type="entry name" value="NAD(P)-binding Rossmann-like Domain"/>
    <property type="match status" value="1"/>
</dbReference>
<evidence type="ECO:0000313" key="12">
    <source>
        <dbReference type="Proteomes" id="UP000183868"/>
    </source>
</evidence>
<dbReference type="GO" id="GO:0005737">
    <property type="term" value="C:cytoplasm"/>
    <property type="evidence" value="ECO:0007669"/>
    <property type="project" value="UniProtKB-SubCell"/>
</dbReference>
<keyword evidence="2 7" id="KW-0678">Repressor</keyword>
<dbReference type="Pfam" id="PF02629">
    <property type="entry name" value="CoA_binding"/>
    <property type="match status" value="1"/>
</dbReference>
<evidence type="ECO:0000313" key="9">
    <source>
        <dbReference type="EMBL" id="APF16758.1"/>
    </source>
</evidence>
<evidence type="ECO:0000256" key="4">
    <source>
        <dbReference type="ARBA" id="ARBA00023027"/>
    </source>
</evidence>
<dbReference type="InterPro" id="IPR022876">
    <property type="entry name" value="Tscrpt_rep_Rex"/>
</dbReference>
<dbReference type="NCBIfam" id="NF003993">
    <property type="entry name" value="PRK05472.2-2"/>
    <property type="match status" value="1"/>
</dbReference>
<dbReference type="PANTHER" id="PTHR35786:SF1">
    <property type="entry name" value="REDOX-SENSING TRANSCRIPTIONAL REPRESSOR REX 1"/>
    <property type="match status" value="1"/>
</dbReference>
<evidence type="ECO:0000256" key="3">
    <source>
        <dbReference type="ARBA" id="ARBA00023015"/>
    </source>
</evidence>
<dbReference type="NCBIfam" id="NF003996">
    <property type="entry name" value="PRK05472.2-5"/>
    <property type="match status" value="1"/>
</dbReference>
<dbReference type="eggNOG" id="COG2344">
    <property type="taxonomic scope" value="Bacteria"/>
</dbReference>
<dbReference type="NCBIfam" id="NF003994">
    <property type="entry name" value="PRK05472.2-3"/>
    <property type="match status" value="1"/>
</dbReference>
<organism evidence="10 11">
    <name type="scientific">Caldithrix abyssi DSM 13497</name>
    <dbReference type="NCBI Taxonomy" id="880073"/>
    <lineage>
        <taxon>Bacteria</taxon>
        <taxon>Pseudomonadati</taxon>
        <taxon>Calditrichota</taxon>
        <taxon>Calditrichia</taxon>
        <taxon>Calditrichales</taxon>
        <taxon>Calditrichaceae</taxon>
        <taxon>Caldithrix</taxon>
    </lineage>
</organism>
<dbReference type="GO" id="GO:0003677">
    <property type="term" value="F:DNA binding"/>
    <property type="evidence" value="ECO:0007669"/>
    <property type="project" value="UniProtKB-UniRule"/>
</dbReference>
<dbReference type="Proteomes" id="UP000004671">
    <property type="component" value="Chromosome"/>
</dbReference>
<evidence type="ECO:0000259" key="8">
    <source>
        <dbReference type="SMART" id="SM00881"/>
    </source>
</evidence>
<dbReference type="NCBIfam" id="NF003995">
    <property type="entry name" value="PRK05472.2-4"/>
    <property type="match status" value="1"/>
</dbReference>
<feature type="binding site" evidence="7">
    <location>
        <begin position="88"/>
        <end position="93"/>
    </location>
    <ligand>
        <name>NAD(+)</name>
        <dbReference type="ChEBI" id="CHEBI:57540"/>
    </ligand>
</feature>
<dbReference type="EMBL" id="CP018099">
    <property type="protein sequence ID" value="APF16758.1"/>
    <property type="molecule type" value="Genomic_DNA"/>
</dbReference>
<evidence type="ECO:0000313" key="11">
    <source>
        <dbReference type="Proteomes" id="UP000004671"/>
    </source>
</evidence>
<reference evidence="10 11" key="1">
    <citation type="submission" date="2011-09" db="EMBL/GenBank/DDBJ databases">
        <title>The permanent draft genome of Caldithrix abyssi DSM 13497.</title>
        <authorList>
            <consortium name="US DOE Joint Genome Institute (JGI-PGF)"/>
            <person name="Lucas S."/>
            <person name="Han J."/>
            <person name="Lapidus A."/>
            <person name="Bruce D."/>
            <person name="Goodwin L."/>
            <person name="Pitluck S."/>
            <person name="Peters L."/>
            <person name="Kyrpides N."/>
            <person name="Mavromatis K."/>
            <person name="Ivanova N."/>
            <person name="Mikhailova N."/>
            <person name="Chertkov O."/>
            <person name="Detter J.C."/>
            <person name="Tapia R."/>
            <person name="Han C."/>
            <person name="Land M."/>
            <person name="Hauser L."/>
            <person name="Markowitz V."/>
            <person name="Cheng J.-F."/>
            <person name="Hugenholtz P."/>
            <person name="Woyke T."/>
            <person name="Wu D."/>
            <person name="Spring S."/>
            <person name="Brambilla E."/>
            <person name="Klenk H.-P."/>
            <person name="Eisen J.A."/>
        </authorList>
    </citation>
    <scope>NUCLEOTIDE SEQUENCE [LARGE SCALE GENOMIC DNA]</scope>
    <source>
        <strain evidence="10 11">DSM 13497</strain>
    </source>
</reference>
<dbReference type="InterPro" id="IPR003781">
    <property type="entry name" value="CoA-bd"/>
</dbReference>
<sequence length="210" mass="23219">MKKISDSTISRLSTYYRTLSHLIDQGIETVSSEQIAEINNITSAQVRKDLSFFGSFGKRGLGYNTRDLRDQIANILGLSKKWNVALVGVGNIGRALIDYAEFKKQGFHIKALFDNDPKKVGQEIGGLKIHHMDSVCNVVKEEKIEIAIIAVPAKVAQSVVDSLVKCGVKAFLNFAPITIKAPDDVMVKNENMSIELEALSYFLTQNEKGD</sequence>
<name>H1XV70_CALAY</name>
<dbReference type="GO" id="GO:0051775">
    <property type="term" value="P:response to redox state"/>
    <property type="evidence" value="ECO:0007669"/>
    <property type="project" value="InterPro"/>
</dbReference>
<keyword evidence="3 7" id="KW-0805">Transcription regulation</keyword>
<reference evidence="9 12" key="2">
    <citation type="submission" date="2016-11" db="EMBL/GenBank/DDBJ databases">
        <title>Genomic analysis of Caldithrix abyssi and proposal of a novel bacterial phylum Caldithrichaeota.</title>
        <authorList>
            <person name="Kublanov I."/>
            <person name="Sigalova O."/>
            <person name="Gavrilov S."/>
            <person name="Lebedinsky A."/>
            <person name="Ivanova N."/>
            <person name="Daum C."/>
            <person name="Reddy T."/>
            <person name="Klenk H.P."/>
            <person name="Goker M."/>
            <person name="Reva O."/>
            <person name="Miroshnichenko M."/>
            <person name="Kyprides N."/>
            <person name="Woyke T."/>
            <person name="Gelfand M."/>
        </authorList>
    </citation>
    <scope>NUCLEOTIDE SEQUENCE [LARGE SCALE GENOMIC DNA]</scope>
    <source>
        <strain evidence="9 12">LF13</strain>
    </source>
</reference>
<evidence type="ECO:0000256" key="2">
    <source>
        <dbReference type="ARBA" id="ARBA00022491"/>
    </source>
</evidence>
<dbReference type="GO" id="GO:0045892">
    <property type="term" value="P:negative regulation of DNA-templated transcription"/>
    <property type="evidence" value="ECO:0007669"/>
    <property type="project" value="InterPro"/>
</dbReference>
<feature type="DNA-binding region" description="H-T-H motif" evidence="7">
    <location>
        <begin position="14"/>
        <end position="53"/>
    </location>
</feature>
<keyword evidence="5 7" id="KW-0238">DNA-binding</keyword>
<dbReference type="RefSeq" id="WP_006927598.1">
    <property type="nucleotide sequence ID" value="NZ_CM001402.1"/>
</dbReference>
<dbReference type="InterPro" id="IPR009718">
    <property type="entry name" value="Rex_DNA-bd_C_dom"/>
</dbReference>
<dbReference type="AlphaFoldDB" id="H1XV70"/>
<dbReference type="Gene3D" id="1.10.10.10">
    <property type="entry name" value="Winged helix-like DNA-binding domain superfamily/Winged helix DNA-binding domain"/>
    <property type="match status" value="1"/>
</dbReference>
<gene>
    <name evidence="7" type="primary">rex</name>
    <name evidence="9" type="ORF">Cabys_7</name>
    <name evidence="10" type="ORF">Calab_0942</name>
</gene>
<dbReference type="SUPFAM" id="SSF51735">
    <property type="entry name" value="NAD(P)-binding Rossmann-fold domains"/>
    <property type="match status" value="1"/>
</dbReference>
<dbReference type="STRING" id="880073.Cabys_7"/>
<dbReference type="HAMAP" id="MF_01131">
    <property type="entry name" value="Rex"/>
    <property type="match status" value="1"/>
</dbReference>
<dbReference type="SMART" id="SM00881">
    <property type="entry name" value="CoA_binding"/>
    <property type="match status" value="1"/>
</dbReference>
<dbReference type="Pfam" id="PF06971">
    <property type="entry name" value="Put_DNA-bind_N"/>
    <property type="match status" value="1"/>
</dbReference>
<keyword evidence="1 7" id="KW-0963">Cytoplasm</keyword>
<comment type="subcellular location">
    <subcellularLocation>
        <location evidence="7">Cytoplasm</location>
    </subcellularLocation>
</comment>
<dbReference type="Proteomes" id="UP000183868">
    <property type="component" value="Chromosome"/>
</dbReference>
<dbReference type="InterPro" id="IPR036388">
    <property type="entry name" value="WH-like_DNA-bd_sf"/>
</dbReference>
<comment type="subunit">
    <text evidence="7">Homodimer.</text>
</comment>
<dbReference type="KEGG" id="caby:Cabys_7"/>
<dbReference type="OrthoDB" id="9784760at2"/>
<dbReference type="HOGENOM" id="CLU_061534_1_0_0"/>
<comment type="similarity">
    <text evidence="7">Belongs to the transcriptional regulatory Rex family.</text>
</comment>
<accession>H1XV70</accession>
<dbReference type="EMBL" id="CM001402">
    <property type="protein sequence ID" value="EHO40576.1"/>
    <property type="molecule type" value="Genomic_DNA"/>
</dbReference>
<evidence type="ECO:0000256" key="7">
    <source>
        <dbReference type="HAMAP-Rule" id="MF_01131"/>
    </source>
</evidence>
<dbReference type="SUPFAM" id="SSF46785">
    <property type="entry name" value="Winged helix' DNA-binding domain"/>
    <property type="match status" value="1"/>
</dbReference>
<dbReference type="NCBIfam" id="NF003992">
    <property type="entry name" value="PRK05472.2-1"/>
    <property type="match status" value="1"/>
</dbReference>
<evidence type="ECO:0000256" key="1">
    <source>
        <dbReference type="ARBA" id="ARBA00022490"/>
    </source>
</evidence>
<evidence type="ECO:0000256" key="6">
    <source>
        <dbReference type="ARBA" id="ARBA00023163"/>
    </source>
</evidence>
<dbReference type="InterPro" id="IPR058236">
    <property type="entry name" value="Rex_actinobacterial-type"/>
</dbReference>
<feature type="domain" description="CoA-binding" evidence="8">
    <location>
        <begin position="77"/>
        <end position="178"/>
    </location>
</feature>
<dbReference type="PANTHER" id="PTHR35786">
    <property type="entry name" value="REDOX-SENSING TRANSCRIPTIONAL REPRESSOR REX"/>
    <property type="match status" value="1"/>
</dbReference>
<keyword evidence="6 7" id="KW-0804">Transcription</keyword>
<dbReference type="InterPro" id="IPR036390">
    <property type="entry name" value="WH_DNA-bd_sf"/>
</dbReference>
<dbReference type="NCBIfam" id="NF003989">
    <property type="entry name" value="PRK05472.1-3"/>
    <property type="match status" value="1"/>
</dbReference>
<dbReference type="PaxDb" id="880073-Calab_0942"/>
<dbReference type="InterPro" id="IPR036291">
    <property type="entry name" value="NAD(P)-bd_dom_sf"/>
</dbReference>
<evidence type="ECO:0000313" key="10">
    <source>
        <dbReference type="EMBL" id="EHO40576.1"/>
    </source>
</evidence>
<proteinExistence type="inferred from homology"/>
<comment type="function">
    <text evidence="7">Modulates transcription in response to changes in cellular NADH/NAD(+) redox state.</text>
</comment>
<protein>
    <recommendedName>
        <fullName evidence="7">Redox-sensing transcriptional repressor Rex</fullName>
    </recommendedName>
</protein>
<dbReference type="GO" id="GO:0003700">
    <property type="term" value="F:DNA-binding transcription factor activity"/>
    <property type="evidence" value="ECO:0007669"/>
    <property type="project" value="UniProtKB-UniRule"/>
</dbReference>